<feature type="non-terminal residue" evidence="1">
    <location>
        <position position="263"/>
    </location>
</feature>
<sequence>MYSYPFESQNTGTDAAPIYDRAITAEMERQFNKLRYTNGVFNTPATSLQVTAKGGMQVTVSPGGCHIEGALAYEASDRTITVDPASSAGNRIDRVICRFSTSLSDRNIEIEIISGTVATTPLVPEITTEPNYYEIVLADIYVAKNAAEITNADITDQRANSELCGFVVPAIPTPLNLDALYQQYQASLDQYLDLVASALDETTAGNLQGQLTAVKTTADNNANALANLITPETIAAAKAAGIDLTSGGGVLNLNRLVQLFLTN</sequence>
<protein>
    <submittedName>
        <fullName evidence="1">Uncharacterized protein</fullName>
    </submittedName>
</protein>
<gene>
    <name evidence="1" type="ORF">OBO34_21320</name>
</gene>
<evidence type="ECO:0000313" key="1">
    <source>
        <dbReference type="EMBL" id="MCU7380858.1"/>
    </source>
</evidence>
<reference evidence="1" key="1">
    <citation type="submission" date="2022-09" db="EMBL/GenBank/DDBJ databases">
        <title>Culturomic study of gut microbiota in children with autism spectrum disorder.</title>
        <authorList>
            <person name="Efimov B.A."/>
            <person name="Chaplin A.V."/>
            <person name="Sokolova S.R."/>
            <person name="Pikina A.P."/>
            <person name="Korzhanova M."/>
            <person name="Belova V."/>
            <person name="Korostin D."/>
        </authorList>
    </citation>
    <scope>NUCLEOTIDE SEQUENCE</scope>
    <source>
        <strain evidence="1">ASD5510</strain>
    </source>
</reference>
<keyword evidence="2" id="KW-1185">Reference proteome</keyword>
<organism evidence="1 2">
    <name type="scientific">Hominibacterium faecale</name>
    <dbReference type="NCBI Taxonomy" id="2839743"/>
    <lineage>
        <taxon>Bacteria</taxon>
        <taxon>Bacillati</taxon>
        <taxon>Bacillota</taxon>
        <taxon>Clostridia</taxon>
        <taxon>Peptostreptococcales</taxon>
        <taxon>Anaerovoracaceae</taxon>
        <taxon>Hominibacterium</taxon>
    </lineage>
</organism>
<dbReference type="Proteomes" id="UP001065549">
    <property type="component" value="Unassembled WGS sequence"/>
</dbReference>
<evidence type="ECO:0000313" key="2">
    <source>
        <dbReference type="Proteomes" id="UP001065549"/>
    </source>
</evidence>
<accession>A0A9J6QZI2</accession>
<dbReference type="AlphaFoldDB" id="A0A9J6QZI2"/>
<proteinExistence type="predicted"/>
<name>A0A9J6QZI2_9FIRM</name>
<dbReference type="EMBL" id="JAOSHN010000014">
    <property type="protein sequence ID" value="MCU7380858.1"/>
    <property type="molecule type" value="Genomic_DNA"/>
</dbReference>
<comment type="caution">
    <text evidence="1">The sequence shown here is derived from an EMBL/GenBank/DDBJ whole genome shotgun (WGS) entry which is preliminary data.</text>
</comment>